<dbReference type="Pfam" id="PF08701">
    <property type="entry name" value="GN3L_Grn1"/>
    <property type="match status" value="1"/>
</dbReference>
<dbReference type="InterPro" id="IPR006073">
    <property type="entry name" value="GTP-bd"/>
</dbReference>
<dbReference type="InterPro" id="IPR050755">
    <property type="entry name" value="TRAFAC_YlqF/YawG_RiboMat"/>
</dbReference>
<dbReference type="eggNOG" id="KOG2484">
    <property type="taxonomic scope" value="Eukaryota"/>
</dbReference>
<evidence type="ECO:0000256" key="2">
    <source>
        <dbReference type="ARBA" id="ARBA00022741"/>
    </source>
</evidence>
<dbReference type="InterPro" id="IPR014813">
    <property type="entry name" value="Gnl3_N_dom"/>
</dbReference>
<dbReference type="PRINTS" id="PR00326">
    <property type="entry name" value="GTP1OBG"/>
</dbReference>
<name>B3RUV1_TRIAD</name>
<keyword evidence="3 6" id="KW-0175">Coiled coil</keyword>
<gene>
    <name evidence="8" type="ORF">TRIADDRAFT_23415</name>
</gene>
<dbReference type="AlphaFoldDB" id="B3RUV1"/>
<evidence type="ECO:0000256" key="4">
    <source>
        <dbReference type="ARBA" id="ARBA00023134"/>
    </source>
</evidence>
<dbReference type="HOGENOM" id="CLU_011106_5_4_1"/>
<keyword evidence="2" id="KW-0547">Nucleotide-binding</keyword>
<dbReference type="OrthoDB" id="444945at2759"/>
<dbReference type="GO" id="GO:0005730">
    <property type="term" value="C:nucleolus"/>
    <property type="evidence" value="ECO:0000318"/>
    <property type="project" value="GO_Central"/>
</dbReference>
<dbReference type="STRING" id="10228.B3RUV1"/>
<dbReference type="PhylomeDB" id="B3RUV1"/>
<dbReference type="CDD" id="cd04178">
    <property type="entry name" value="Nucleostemin_like"/>
    <property type="match status" value="1"/>
</dbReference>
<evidence type="ECO:0000259" key="7">
    <source>
        <dbReference type="PROSITE" id="PS51721"/>
    </source>
</evidence>
<keyword evidence="4" id="KW-0342">GTP-binding</keyword>
<feature type="domain" description="CP-type G" evidence="7">
    <location>
        <begin position="88"/>
        <end position="273"/>
    </location>
</feature>
<dbReference type="PANTHER" id="PTHR11089">
    <property type="entry name" value="GTP-BINDING PROTEIN-RELATED"/>
    <property type="match status" value="1"/>
</dbReference>
<dbReference type="InterPro" id="IPR023179">
    <property type="entry name" value="GTP-bd_ortho_bundle_sf"/>
</dbReference>
<keyword evidence="9" id="KW-1185">Reference proteome</keyword>
<dbReference type="CTD" id="6753135"/>
<dbReference type="InterPro" id="IPR027417">
    <property type="entry name" value="P-loop_NTPase"/>
</dbReference>
<evidence type="ECO:0000256" key="3">
    <source>
        <dbReference type="ARBA" id="ARBA00023054"/>
    </source>
</evidence>
<sequence length="405" mass="46185">KKDPGIPNLYPFKEQLLRQMEERKLRIEQDRERRKLERHEELSKRRDLKSIQADAERRAEEFNNRHSMQDSNKKSHFFFIEQSRKQYYKEFKKVVEAADVILQVLDARDPLGCRCLEVERAIFSSGSKKKLVLLLNKIDLIPRDNIEKWLKYLRNELPAIAFKASTQSQKDHIARSKVAVTTASKNSLNASICYGADTLMKLLSNYCRNLGLKTSITVGVVGLPNVGKSSVINSLKRSRACTVGSEPGVTKNMQEINLDKHIKLLDSPGIVMSKRNDNTGLILRNCVKLDEVQDPIPAVEAILKRCNRQQIMEKYCIPEYNNVNDFLSLLAHRLGRLKKGGIPNVEAAAKSILTDWNSGKISYYTHPPEQHKLPSHISAEIVTEWSQAFDIVSSALTITRTLIHL</sequence>
<reference evidence="8 9" key="1">
    <citation type="journal article" date="2008" name="Nature">
        <title>The Trichoplax genome and the nature of placozoans.</title>
        <authorList>
            <person name="Srivastava M."/>
            <person name="Begovic E."/>
            <person name="Chapman J."/>
            <person name="Putnam N.H."/>
            <person name="Hellsten U."/>
            <person name="Kawashima T."/>
            <person name="Kuo A."/>
            <person name="Mitros T."/>
            <person name="Salamov A."/>
            <person name="Carpenter M.L."/>
            <person name="Signorovitch A.Y."/>
            <person name="Moreno M.A."/>
            <person name="Kamm K."/>
            <person name="Grimwood J."/>
            <person name="Schmutz J."/>
            <person name="Shapiro H."/>
            <person name="Grigoriev I.V."/>
            <person name="Buss L.W."/>
            <person name="Schierwater B."/>
            <person name="Dellaporta S.L."/>
            <person name="Rokhsar D.S."/>
        </authorList>
    </citation>
    <scope>NUCLEOTIDE SEQUENCE [LARGE SCALE GENOMIC DNA]</scope>
    <source>
        <strain evidence="8 9">Grell-BS-1999</strain>
    </source>
</reference>
<dbReference type="InterPro" id="IPR030378">
    <property type="entry name" value="G_CP_dom"/>
</dbReference>
<dbReference type="Pfam" id="PF01926">
    <property type="entry name" value="MMR_HSR1"/>
    <property type="match status" value="1"/>
</dbReference>
<dbReference type="Proteomes" id="UP000009022">
    <property type="component" value="Unassembled WGS sequence"/>
</dbReference>
<keyword evidence="5" id="KW-0539">Nucleus</keyword>
<dbReference type="FunFam" id="1.10.1580.10:FF:000002">
    <property type="entry name" value="Guanine nucleotide-binding protein-like 3 (nucleolar)-like"/>
    <property type="match status" value="1"/>
</dbReference>
<protein>
    <recommendedName>
        <fullName evidence="7">CP-type G domain-containing protein</fullName>
    </recommendedName>
</protein>
<evidence type="ECO:0000313" key="8">
    <source>
        <dbReference type="EMBL" id="EDV25385.1"/>
    </source>
</evidence>
<evidence type="ECO:0000256" key="5">
    <source>
        <dbReference type="ARBA" id="ARBA00023242"/>
    </source>
</evidence>
<dbReference type="OMA" id="FKARTQH"/>
<organism evidence="8 9">
    <name type="scientific">Trichoplax adhaerens</name>
    <name type="common">Trichoplax reptans</name>
    <dbReference type="NCBI Taxonomy" id="10228"/>
    <lineage>
        <taxon>Eukaryota</taxon>
        <taxon>Metazoa</taxon>
        <taxon>Placozoa</taxon>
        <taxon>Uniplacotomia</taxon>
        <taxon>Trichoplacea</taxon>
        <taxon>Trichoplacidae</taxon>
        <taxon>Trichoplax</taxon>
    </lineage>
</organism>
<evidence type="ECO:0000256" key="1">
    <source>
        <dbReference type="ARBA" id="ARBA00004123"/>
    </source>
</evidence>
<dbReference type="Gene3D" id="3.40.50.300">
    <property type="entry name" value="P-loop containing nucleotide triphosphate hydrolases"/>
    <property type="match status" value="1"/>
</dbReference>
<dbReference type="PROSITE" id="PS51721">
    <property type="entry name" value="G_CP"/>
    <property type="match status" value="1"/>
</dbReference>
<feature type="non-terminal residue" evidence="8">
    <location>
        <position position="1"/>
    </location>
</feature>
<dbReference type="EMBL" id="DS985244">
    <property type="protein sequence ID" value="EDV25385.1"/>
    <property type="molecule type" value="Genomic_DNA"/>
</dbReference>
<evidence type="ECO:0000256" key="6">
    <source>
        <dbReference type="SAM" id="Coils"/>
    </source>
</evidence>
<feature type="coiled-coil region" evidence="6">
    <location>
        <begin position="13"/>
        <end position="65"/>
    </location>
</feature>
<evidence type="ECO:0000313" key="9">
    <source>
        <dbReference type="Proteomes" id="UP000009022"/>
    </source>
</evidence>
<dbReference type="RefSeq" id="XP_002111418.1">
    <property type="nucleotide sequence ID" value="XM_002111382.1"/>
</dbReference>
<dbReference type="SUPFAM" id="SSF52540">
    <property type="entry name" value="P-loop containing nucleoside triphosphate hydrolases"/>
    <property type="match status" value="1"/>
</dbReference>
<accession>B3RUV1</accession>
<dbReference type="Gene3D" id="1.10.1580.10">
    <property type="match status" value="1"/>
</dbReference>
<dbReference type="GO" id="GO:0005525">
    <property type="term" value="F:GTP binding"/>
    <property type="evidence" value="ECO:0007669"/>
    <property type="project" value="UniProtKB-KW"/>
</dbReference>
<dbReference type="PANTHER" id="PTHR11089:SF30">
    <property type="entry name" value="GUANINE NUCLEOTIDE-BINDING PROTEIN-LIKE 3 HOMOLOG"/>
    <property type="match status" value="1"/>
</dbReference>
<dbReference type="KEGG" id="tad:TRIADDRAFT_23415"/>
<dbReference type="FunFam" id="3.40.50.300:FF:000493">
    <property type="entry name" value="Guanine nucleotide-binding protein-like 3-like protein"/>
    <property type="match status" value="1"/>
</dbReference>
<dbReference type="GeneID" id="6753135"/>
<dbReference type="FunCoup" id="B3RUV1">
    <property type="interactions" value="1692"/>
</dbReference>
<proteinExistence type="predicted"/>
<dbReference type="InParanoid" id="B3RUV1"/>
<comment type="subcellular location">
    <subcellularLocation>
        <location evidence="1">Nucleus</location>
    </subcellularLocation>
</comment>